<evidence type="ECO:0000256" key="4">
    <source>
        <dbReference type="ARBA" id="ARBA00022968"/>
    </source>
</evidence>
<comment type="subcellular location">
    <subcellularLocation>
        <location evidence="1">Golgi apparatus membrane</location>
        <topology evidence="1">Single-pass type II membrane protein</topology>
    </subcellularLocation>
</comment>
<dbReference type="GO" id="GO:0016757">
    <property type="term" value="F:glycosyltransferase activity"/>
    <property type="evidence" value="ECO:0007669"/>
    <property type="project" value="UniProtKB-KW"/>
</dbReference>
<dbReference type="SUPFAM" id="SSF53756">
    <property type="entry name" value="UDP-Glycosyltransferase/glycogen phosphorylase"/>
    <property type="match status" value="1"/>
</dbReference>
<keyword evidence="3" id="KW-0808">Transferase</keyword>
<evidence type="ECO:0000313" key="9">
    <source>
        <dbReference type="Proteomes" id="UP001418222"/>
    </source>
</evidence>
<dbReference type="InterPro" id="IPR004263">
    <property type="entry name" value="Exostosin"/>
</dbReference>
<dbReference type="PANTHER" id="PTHR11062">
    <property type="entry name" value="EXOSTOSIN HEPARAN SULFATE GLYCOSYLTRANSFERASE -RELATED"/>
    <property type="match status" value="1"/>
</dbReference>
<comment type="caution">
    <text evidence="8">The sequence shown here is derived from an EMBL/GenBank/DDBJ whole genome shotgun (WGS) entry which is preliminary data.</text>
</comment>
<keyword evidence="3" id="KW-0328">Glycosyltransferase</keyword>
<keyword evidence="4" id="KW-0735">Signal-anchor</keyword>
<accession>A0AAP0BCQ4</accession>
<proteinExistence type="inferred from homology"/>
<gene>
    <name evidence="8" type="ORF">KSP39_PZI013491</name>
</gene>
<keyword evidence="9" id="KW-1185">Reference proteome</keyword>
<evidence type="ECO:0000259" key="7">
    <source>
        <dbReference type="Pfam" id="PF03016"/>
    </source>
</evidence>
<dbReference type="InterPro" id="IPR040911">
    <property type="entry name" value="Exostosin_GT47"/>
</dbReference>
<keyword evidence="4" id="KW-0812">Transmembrane</keyword>
<feature type="domain" description="Exostosin GT47" evidence="7">
    <location>
        <begin position="114"/>
        <end position="398"/>
    </location>
</feature>
<evidence type="ECO:0000256" key="5">
    <source>
        <dbReference type="ARBA" id="ARBA00023034"/>
    </source>
</evidence>
<evidence type="ECO:0000256" key="2">
    <source>
        <dbReference type="ARBA" id="ARBA00010271"/>
    </source>
</evidence>
<dbReference type="AlphaFoldDB" id="A0AAP0BCQ4"/>
<comment type="similarity">
    <text evidence="2">Belongs to the glycosyltransferase 47 family.</text>
</comment>
<evidence type="ECO:0000256" key="3">
    <source>
        <dbReference type="ARBA" id="ARBA00022676"/>
    </source>
</evidence>
<keyword evidence="6" id="KW-0732">Signal</keyword>
<keyword evidence="5" id="KW-0333">Golgi apparatus</keyword>
<evidence type="ECO:0000313" key="8">
    <source>
        <dbReference type="EMBL" id="KAK8935714.1"/>
    </source>
</evidence>
<protein>
    <submittedName>
        <fullName evidence="8">Glycosyltransferase</fullName>
    </submittedName>
</protein>
<evidence type="ECO:0000256" key="6">
    <source>
        <dbReference type="SAM" id="SignalP"/>
    </source>
</evidence>
<reference evidence="8 9" key="1">
    <citation type="journal article" date="2022" name="Nat. Plants">
        <title>Genomes of leafy and leafless Platanthera orchids illuminate the evolution of mycoheterotrophy.</title>
        <authorList>
            <person name="Li M.H."/>
            <person name="Liu K.W."/>
            <person name="Li Z."/>
            <person name="Lu H.C."/>
            <person name="Ye Q.L."/>
            <person name="Zhang D."/>
            <person name="Wang J.Y."/>
            <person name="Li Y.F."/>
            <person name="Zhong Z.M."/>
            <person name="Liu X."/>
            <person name="Yu X."/>
            <person name="Liu D.K."/>
            <person name="Tu X.D."/>
            <person name="Liu B."/>
            <person name="Hao Y."/>
            <person name="Liao X.Y."/>
            <person name="Jiang Y.T."/>
            <person name="Sun W.H."/>
            <person name="Chen J."/>
            <person name="Chen Y.Q."/>
            <person name="Ai Y."/>
            <person name="Zhai J.W."/>
            <person name="Wu S.S."/>
            <person name="Zhou Z."/>
            <person name="Hsiao Y.Y."/>
            <person name="Wu W.L."/>
            <person name="Chen Y.Y."/>
            <person name="Lin Y.F."/>
            <person name="Hsu J.L."/>
            <person name="Li C.Y."/>
            <person name="Wang Z.W."/>
            <person name="Zhao X."/>
            <person name="Zhong W.Y."/>
            <person name="Ma X.K."/>
            <person name="Ma L."/>
            <person name="Huang J."/>
            <person name="Chen G.Z."/>
            <person name="Huang M.Z."/>
            <person name="Huang L."/>
            <person name="Peng D.H."/>
            <person name="Luo Y.B."/>
            <person name="Zou S.Q."/>
            <person name="Chen S.P."/>
            <person name="Lan S."/>
            <person name="Tsai W.C."/>
            <person name="Van de Peer Y."/>
            <person name="Liu Z.J."/>
        </authorList>
    </citation>
    <scope>NUCLEOTIDE SEQUENCE [LARGE SCALE GENOMIC DNA]</scope>
    <source>
        <strain evidence="8">Lor287</strain>
    </source>
</reference>
<sequence length="449" mass="51162">MSCMSWPTPLILLLVLLISSTLLLNSPSQNTFSKFFSTFNYSFTPKLEDPSSISNTTTLQAKLGTLEDGLARSRAAIRGAVIRHNYTSNKIEDFVPRGAVYRNAYAFHQSYIEMEKRFKVWTYGEGEPPVFHGGPEANIYAVEGHLISEMEDRRNPFRARRPDEAHVFLLPLSVVNIVEYVYKHRVVEDYWGPLRRLIADYIAVIASKHPYWNRTMGADHLIISCHDWAPYLSGADPDLYRNSIRAICNANTSEGFKPGKDVTLPEVHLPDGRLSNPARRRTSAAARTLLAFFAGGAHGYIREALLRHWKGKDPDIIVHERLPKDLDYGDLMSRARFCLCPSGYEVASPRIVEAIFHGCVPVIISVDYPPPFADVLDWSKFSVEIPVGRIGEMKEILGRISARRYAVLQGRVVQVQRHFVLNRPAKRFDVFHMVLHSVWLRRINLRLNF</sequence>
<feature type="signal peptide" evidence="6">
    <location>
        <begin position="1"/>
        <end position="23"/>
    </location>
</feature>
<dbReference type="GO" id="GO:0000139">
    <property type="term" value="C:Golgi membrane"/>
    <property type="evidence" value="ECO:0007669"/>
    <property type="project" value="UniProtKB-SubCell"/>
</dbReference>
<feature type="chain" id="PRO_5042853293" evidence="6">
    <location>
        <begin position="24"/>
        <end position="449"/>
    </location>
</feature>
<evidence type="ECO:0000256" key="1">
    <source>
        <dbReference type="ARBA" id="ARBA00004323"/>
    </source>
</evidence>
<dbReference type="EMBL" id="JBBWWQ010000011">
    <property type="protein sequence ID" value="KAK8935714.1"/>
    <property type="molecule type" value="Genomic_DNA"/>
</dbReference>
<dbReference type="Pfam" id="PF03016">
    <property type="entry name" value="Exostosin_GT47"/>
    <property type="match status" value="1"/>
</dbReference>
<dbReference type="Proteomes" id="UP001418222">
    <property type="component" value="Unassembled WGS sequence"/>
</dbReference>
<dbReference type="PANTHER" id="PTHR11062:SF124">
    <property type="entry name" value="XYLOGALACTURONAN BETA-1,3-XYLOSYLTRANSFERASE"/>
    <property type="match status" value="1"/>
</dbReference>
<name>A0AAP0BCQ4_9ASPA</name>
<organism evidence="8 9">
    <name type="scientific">Platanthera zijinensis</name>
    <dbReference type="NCBI Taxonomy" id="2320716"/>
    <lineage>
        <taxon>Eukaryota</taxon>
        <taxon>Viridiplantae</taxon>
        <taxon>Streptophyta</taxon>
        <taxon>Embryophyta</taxon>
        <taxon>Tracheophyta</taxon>
        <taxon>Spermatophyta</taxon>
        <taxon>Magnoliopsida</taxon>
        <taxon>Liliopsida</taxon>
        <taxon>Asparagales</taxon>
        <taxon>Orchidaceae</taxon>
        <taxon>Orchidoideae</taxon>
        <taxon>Orchideae</taxon>
        <taxon>Orchidinae</taxon>
        <taxon>Platanthera</taxon>
    </lineage>
</organism>